<evidence type="ECO:0000256" key="5">
    <source>
        <dbReference type="ARBA" id="ARBA00022777"/>
    </source>
</evidence>
<organism evidence="9 10">
    <name type="scientific">Sediminihabitans luteus</name>
    <dbReference type="NCBI Taxonomy" id="1138585"/>
    <lineage>
        <taxon>Bacteria</taxon>
        <taxon>Bacillati</taxon>
        <taxon>Actinomycetota</taxon>
        <taxon>Actinomycetes</taxon>
        <taxon>Micrococcales</taxon>
        <taxon>Cellulomonadaceae</taxon>
        <taxon>Sediminihabitans</taxon>
    </lineage>
</organism>
<dbReference type="PANTHER" id="PTHR43289">
    <property type="entry name" value="MITOGEN-ACTIVATED PROTEIN KINASE KINASE KINASE 20-RELATED"/>
    <property type="match status" value="1"/>
</dbReference>
<dbReference type="EC" id="2.7.11.1" evidence="1"/>
<comment type="caution">
    <text evidence="9">The sequence shown here is derived from an EMBL/GenBank/DDBJ whole genome shotgun (WGS) entry which is preliminary data.</text>
</comment>
<dbReference type="Proteomes" id="UP000231693">
    <property type="component" value="Unassembled WGS sequence"/>
</dbReference>
<keyword evidence="5 9" id="KW-0418">Kinase</keyword>
<dbReference type="GO" id="GO:0005524">
    <property type="term" value="F:ATP binding"/>
    <property type="evidence" value="ECO:0007669"/>
    <property type="project" value="UniProtKB-KW"/>
</dbReference>
<dbReference type="Pfam" id="PF08378">
    <property type="entry name" value="NERD"/>
    <property type="match status" value="1"/>
</dbReference>
<evidence type="ECO:0000256" key="6">
    <source>
        <dbReference type="ARBA" id="ARBA00022840"/>
    </source>
</evidence>
<evidence type="ECO:0000259" key="7">
    <source>
        <dbReference type="PROSITE" id="PS50011"/>
    </source>
</evidence>
<gene>
    <name evidence="9" type="ORF">CLV28_1342</name>
</gene>
<keyword evidence="4" id="KW-0547">Nucleotide-binding</keyword>
<dbReference type="GO" id="GO:0004674">
    <property type="term" value="F:protein serine/threonine kinase activity"/>
    <property type="evidence" value="ECO:0007669"/>
    <property type="project" value="UniProtKB-KW"/>
</dbReference>
<name>A0A2M9CPP3_9CELL</name>
<dbReference type="InterPro" id="IPR049832">
    <property type="entry name" value="BREX_PglW"/>
</dbReference>
<dbReference type="Gene3D" id="1.10.150.20">
    <property type="entry name" value="5' to 3' exonuclease, C-terminal subdomain"/>
    <property type="match status" value="1"/>
</dbReference>
<evidence type="ECO:0000313" key="9">
    <source>
        <dbReference type="EMBL" id="PJJ73860.1"/>
    </source>
</evidence>
<feature type="domain" description="Protein kinase" evidence="7">
    <location>
        <begin position="525"/>
        <end position="780"/>
    </location>
</feature>
<evidence type="ECO:0000256" key="1">
    <source>
        <dbReference type="ARBA" id="ARBA00012513"/>
    </source>
</evidence>
<evidence type="ECO:0000313" key="10">
    <source>
        <dbReference type="Proteomes" id="UP000231693"/>
    </source>
</evidence>
<dbReference type="RefSeq" id="WP_100422558.1">
    <property type="nucleotide sequence ID" value="NZ_BOOX01000002.1"/>
</dbReference>
<accession>A0A2M9CPP3</accession>
<protein>
    <recommendedName>
        <fullName evidence="1">non-specific serine/threonine protein kinase</fullName>
        <ecNumber evidence="1">2.7.11.1</ecNumber>
    </recommendedName>
</protein>
<evidence type="ECO:0000256" key="2">
    <source>
        <dbReference type="ARBA" id="ARBA00022527"/>
    </source>
</evidence>
<dbReference type="SUPFAM" id="SSF56112">
    <property type="entry name" value="Protein kinase-like (PK-like)"/>
    <property type="match status" value="2"/>
</dbReference>
<keyword evidence="3" id="KW-0808">Transferase</keyword>
<dbReference type="InterPro" id="IPR000719">
    <property type="entry name" value="Prot_kinase_dom"/>
</dbReference>
<evidence type="ECO:0000256" key="3">
    <source>
        <dbReference type="ARBA" id="ARBA00022679"/>
    </source>
</evidence>
<evidence type="ECO:0000259" key="8">
    <source>
        <dbReference type="PROSITE" id="PS50965"/>
    </source>
</evidence>
<dbReference type="PROSITE" id="PS50011">
    <property type="entry name" value="PROTEIN_KINASE_DOM"/>
    <property type="match status" value="2"/>
</dbReference>
<dbReference type="Pfam" id="PF00069">
    <property type="entry name" value="Pkinase"/>
    <property type="match status" value="1"/>
</dbReference>
<keyword evidence="10" id="KW-1185">Reference proteome</keyword>
<keyword evidence="6" id="KW-0067">ATP-binding</keyword>
<dbReference type="OrthoDB" id="3404503at2"/>
<dbReference type="Gene3D" id="1.10.510.10">
    <property type="entry name" value="Transferase(Phosphotransferase) domain 1"/>
    <property type="match status" value="2"/>
</dbReference>
<dbReference type="InterPro" id="IPR011528">
    <property type="entry name" value="NERD"/>
</dbReference>
<feature type="domain" description="Protein kinase" evidence="7">
    <location>
        <begin position="199"/>
        <end position="492"/>
    </location>
</feature>
<reference evidence="9 10" key="1">
    <citation type="submission" date="2017-11" db="EMBL/GenBank/DDBJ databases">
        <title>Genomic Encyclopedia of Archaeal and Bacterial Type Strains, Phase II (KMG-II): From Individual Species to Whole Genera.</title>
        <authorList>
            <person name="Goeker M."/>
        </authorList>
    </citation>
    <scope>NUCLEOTIDE SEQUENCE [LARGE SCALE GENOMIC DNA]</scope>
    <source>
        <strain evidence="9 10">DSM 25478</strain>
    </source>
</reference>
<dbReference type="PROSITE" id="PS50965">
    <property type="entry name" value="NERD"/>
    <property type="match status" value="1"/>
</dbReference>
<dbReference type="EMBL" id="PGFE01000002">
    <property type="protein sequence ID" value="PJJ73860.1"/>
    <property type="molecule type" value="Genomic_DNA"/>
</dbReference>
<proteinExistence type="predicted"/>
<dbReference type="NCBIfam" id="NF033442">
    <property type="entry name" value="BREX_PglW"/>
    <property type="match status" value="1"/>
</dbReference>
<dbReference type="SMART" id="SM00220">
    <property type="entry name" value="S_TKc"/>
    <property type="match status" value="1"/>
</dbReference>
<evidence type="ECO:0000256" key="4">
    <source>
        <dbReference type="ARBA" id="ARBA00022741"/>
    </source>
</evidence>
<sequence>MKADSPHWKVMGPAASPEEAAALEAFREVLPDDGRTTAWVNLTFIDTNNRTAEVDVLLLTPVGFFCVELKGWHGTITGNSQRWYQPGKTHPNPFLVTDRKGKRLASLLKSYASGPQMERSVPWVNALVVMHGQGSTFAVDPSGRAGVIKLDTYEVSSKPPLQRLSEFLATPPANPSDAIDPPRAQLVRHLCEKADFRPTPKTRMVGDFAVAESDPVAEGVDWQDVVVTHPNLPKIRQRLRLYDVPPKASAGERQRIEQLAQREYQLTFGIRHEGIAVPQQFLVTDDGPALAFEYQDAERPLDAFLTDEAGVLSLDERVAMVDQLGDVLRYAHQRHLFHRALSPLRVWVRPSADGPPRLEVRDWYSAQKDRESASSTRWTVISRGVTDLVGVAAAEDLVWLAPEARQSVNDVPGAPLDVFGFGALAFLVLTGKAPATTIAEVQEVQQQAGRFDPRAVTAGLPDALAEVVGDLTSVDEADRPASIEDALELVRLAWREVRRPEEDAPRTEIEDPLDAQIDDVIGGRFIVSGRRGEGSSGVALAVQTEESGDDKELILKVARDDAAGRRLDVEAEVLAGIDHPRVVRLQESLELGGRRALLMSDAGKETLATRLAKEGQSTLEQLLRWGTDLLDAMTYLVDVKGVFHRDIKPANLGIAPDPGYRKPHLMLFDFSLAREPLENVASGTPGYLDPFLGKGRRTRYDRAAELWAVTVTLFEMATGVLPWWPNGAGAPANPTERPVVEPTSFDPAVGSHLTELFRKALSPDAKERFANVEDLLHAWTEAFASLSLDDDARQKDDELAARATLDTPLEESGLSAQALSALRRLEGVITVGDVLGVPPVKINRIRGLGETFRKEIQARIGQWRSALSTAEPTSGPDAALGVDRLIADLLEMLPSADRPLARALLGLDETSGWPTAADVATAFQTTRERVTTLLDHAVGDWARDQSFVSARAELTNLLRDASRVMTVHEAGAALVTLRGSTLDGPERATYGTALVRAIVELDLRETHPVLTLRRRPGARVDFLALTEDVAGDEGESFPPADMLNELAGELGARADTLVEGGIVTSSSALAALREVIVELDDAGQWQVPDSRLLRLAAAASQTAAVSGFQELYPEALDTKTALEHAMRGKPGRRIPQMAVRRTVSARFPHLTHPLPSASEKLDALMRELYPDLVNRNGIYEPKNTTLFSAGTSTSTQFAPTPAAEITRRLADSLERHSALTLTVAPKRYTAAVHALAATFDVEVLDVAELVVSATKQQIEKAGGMWSGLLGYDALDRDSKQWKGLQGVVQRSVEPALAELLNSPSPLLLTNAGPLFRYGMSGLLATLLDTGTRRPAARWLLVAKPGDARAPLLEGTSVPLGPSGWIDLPRDLTQLSDDERSDALRITPTGDRT</sequence>
<dbReference type="InterPro" id="IPR011009">
    <property type="entry name" value="Kinase-like_dom_sf"/>
</dbReference>
<keyword evidence="2 9" id="KW-0723">Serine/threonine-protein kinase</keyword>
<feature type="domain" description="NERD" evidence="8">
    <location>
        <begin position="14"/>
        <end position="127"/>
    </location>
</feature>
<dbReference type="PANTHER" id="PTHR43289:SF6">
    <property type="entry name" value="SERINE_THREONINE-PROTEIN KINASE NEKL-3"/>
    <property type="match status" value="1"/>
</dbReference>